<organism evidence="2 3">
    <name type="scientific">Blepharisma stoltei</name>
    <dbReference type="NCBI Taxonomy" id="1481888"/>
    <lineage>
        <taxon>Eukaryota</taxon>
        <taxon>Sar</taxon>
        <taxon>Alveolata</taxon>
        <taxon>Ciliophora</taxon>
        <taxon>Postciliodesmatophora</taxon>
        <taxon>Heterotrichea</taxon>
        <taxon>Heterotrichida</taxon>
        <taxon>Blepharismidae</taxon>
        <taxon>Blepharisma</taxon>
    </lineage>
</organism>
<sequence length="464" mass="53102">MDKIEMSCKDAEFDIDIEDSLRRQITEKQKILKEEKNNLKAKELELRRKVDQNKASQVLNSLKLKKQSQDLHAFLEESRKQWVLDLKHTINSVEQAKIARMQNQMESLKIISKIYEFVEPLPVSSKFLDVTQLNDKFEDSSSFNQNSFEMHEEPTVEKIKVSNHAFKPTLTTQTVFQGDYSDEFSDTSIQSISQPSLLHIRASLKSYLRKLKLSNGSEFDTEEILLQKEEIPHMPNSQDSCQPKVTVNNLSSSEDEEGADSVSTRSIPEMISKQPSFVESHSDLVSQRSTPEPIFNQSSIISNSGSIQNQESITHQPSIINYHSESIQSYLDAELEGNFIQAEIEDEFAIGDEINHSSDESQIEMDTYEIEAKPLTSREGPMFTNVLQLSKLFVEISGSDFPESNEFKDEISSDQLLPRNENKPIEEEAHAEEETSQNFGFEVEVKAQKRKKSFMSILCPCFFK</sequence>
<keyword evidence="1" id="KW-0175">Coiled coil</keyword>
<evidence type="ECO:0000256" key="1">
    <source>
        <dbReference type="SAM" id="Coils"/>
    </source>
</evidence>
<feature type="coiled-coil region" evidence="1">
    <location>
        <begin position="18"/>
        <end position="52"/>
    </location>
</feature>
<accession>A0AAU9IYG2</accession>
<dbReference type="EMBL" id="CAJZBQ010000021">
    <property type="protein sequence ID" value="CAG9318728.1"/>
    <property type="molecule type" value="Genomic_DNA"/>
</dbReference>
<proteinExistence type="predicted"/>
<evidence type="ECO:0000313" key="3">
    <source>
        <dbReference type="Proteomes" id="UP001162131"/>
    </source>
</evidence>
<comment type="caution">
    <text evidence="2">The sequence shown here is derived from an EMBL/GenBank/DDBJ whole genome shotgun (WGS) entry which is preliminary data.</text>
</comment>
<name>A0AAU9IYG2_9CILI</name>
<reference evidence="2" key="1">
    <citation type="submission" date="2021-09" db="EMBL/GenBank/DDBJ databases">
        <authorList>
            <consortium name="AG Swart"/>
            <person name="Singh M."/>
            <person name="Singh A."/>
            <person name="Seah K."/>
            <person name="Emmerich C."/>
        </authorList>
    </citation>
    <scope>NUCLEOTIDE SEQUENCE</scope>
    <source>
        <strain evidence="2">ATCC30299</strain>
    </source>
</reference>
<gene>
    <name evidence="2" type="ORF">BSTOLATCC_MIC22096</name>
</gene>
<dbReference type="Proteomes" id="UP001162131">
    <property type="component" value="Unassembled WGS sequence"/>
</dbReference>
<keyword evidence="3" id="KW-1185">Reference proteome</keyword>
<dbReference type="AlphaFoldDB" id="A0AAU9IYG2"/>
<evidence type="ECO:0000313" key="2">
    <source>
        <dbReference type="EMBL" id="CAG9318728.1"/>
    </source>
</evidence>
<protein>
    <submittedName>
        <fullName evidence="2">Uncharacterized protein</fullName>
    </submittedName>
</protein>